<reference evidence="2" key="1">
    <citation type="submission" date="2021-11" db="EMBL/GenBank/DDBJ databases">
        <authorList>
            <person name="Schell T."/>
        </authorList>
    </citation>
    <scope>NUCLEOTIDE SEQUENCE</scope>
    <source>
        <strain evidence="2">M5</strain>
    </source>
</reference>
<keyword evidence="1" id="KW-0472">Membrane</keyword>
<feature type="transmembrane region" description="Helical" evidence="1">
    <location>
        <begin position="242"/>
        <end position="261"/>
    </location>
</feature>
<dbReference type="EMBL" id="CAKKLH010000224">
    <property type="protein sequence ID" value="CAH0106627.1"/>
    <property type="molecule type" value="Genomic_DNA"/>
</dbReference>
<name>A0A8J2RX64_9CRUS</name>
<feature type="transmembrane region" description="Helical" evidence="1">
    <location>
        <begin position="268"/>
        <end position="291"/>
    </location>
</feature>
<feature type="transmembrane region" description="Helical" evidence="1">
    <location>
        <begin position="329"/>
        <end position="354"/>
    </location>
</feature>
<protein>
    <submittedName>
        <fullName evidence="2">Uncharacterized protein</fullName>
    </submittedName>
</protein>
<dbReference type="AlphaFoldDB" id="A0A8J2RX64"/>
<organism evidence="2 3">
    <name type="scientific">Daphnia galeata</name>
    <dbReference type="NCBI Taxonomy" id="27404"/>
    <lineage>
        <taxon>Eukaryota</taxon>
        <taxon>Metazoa</taxon>
        <taxon>Ecdysozoa</taxon>
        <taxon>Arthropoda</taxon>
        <taxon>Crustacea</taxon>
        <taxon>Branchiopoda</taxon>
        <taxon>Diplostraca</taxon>
        <taxon>Cladocera</taxon>
        <taxon>Anomopoda</taxon>
        <taxon>Daphniidae</taxon>
        <taxon>Daphnia</taxon>
    </lineage>
</organism>
<accession>A0A8J2RX64</accession>
<feature type="transmembrane region" description="Helical" evidence="1">
    <location>
        <begin position="185"/>
        <end position="210"/>
    </location>
</feature>
<proteinExistence type="predicted"/>
<feature type="transmembrane region" description="Helical" evidence="1">
    <location>
        <begin position="51"/>
        <end position="75"/>
    </location>
</feature>
<evidence type="ECO:0000313" key="3">
    <source>
        <dbReference type="Proteomes" id="UP000789390"/>
    </source>
</evidence>
<feature type="transmembrane region" description="Helical" evidence="1">
    <location>
        <begin position="121"/>
        <end position="142"/>
    </location>
</feature>
<evidence type="ECO:0000313" key="2">
    <source>
        <dbReference type="EMBL" id="CAH0106627.1"/>
    </source>
</evidence>
<sequence length="389" mass="43730">MDCRLGVLPCSSDENQGPSKHVEMLRRRRVSNKMMAENGTVWKSDYPKRHIYFLGTLGLLLGLGIIVLEATMVVYRDDIRLNDIRNNPLLPIAITGLTFGVYFVVLAIVTACAAKSKSRCITVTFLVMSIIALALDLCLLSFHGLHLITRCNPNEFEGLGGNFGIRNCRNEFDHVLLINRHGTSLLLIIIGTTLHAVINFCSIIVSFYVVCRFEQISMVRAYQEQEGPNDMPYNPWFPATKTGLAICLYVVVLSVLVLWSIETFSKKLAITCFLLTLIGFLLLDVGVIFYYPLRLVTRCSLTDFNGIMRNCRAEFSDVLMVLRHGSTPLMFTTVGVLHGVVIFFSLAVTIAVLIRKKRVKYEVNGRGNGHGITIKPRESYTDFYDIELK</sequence>
<comment type="caution">
    <text evidence="2">The sequence shown here is derived from an EMBL/GenBank/DDBJ whole genome shotgun (WGS) entry which is preliminary data.</text>
</comment>
<dbReference type="OrthoDB" id="6346983at2759"/>
<feature type="transmembrane region" description="Helical" evidence="1">
    <location>
        <begin position="87"/>
        <end position="109"/>
    </location>
</feature>
<keyword evidence="3" id="KW-1185">Reference proteome</keyword>
<dbReference type="Proteomes" id="UP000789390">
    <property type="component" value="Unassembled WGS sequence"/>
</dbReference>
<evidence type="ECO:0000256" key="1">
    <source>
        <dbReference type="SAM" id="Phobius"/>
    </source>
</evidence>
<keyword evidence="1" id="KW-1133">Transmembrane helix</keyword>
<keyword evidence="1" id="KW-0812">Transmembrane</keyword>
<gene>
    <name evidence="2" type="ORF">DGAL_LOCUS9784</name>
</gene>